<dbReference type="Pfam" id="PF00583">
    <property type="entry name" value="Acetyltransf_1"/>
    <property type="match status" value="1"/>
</dbReference>
<evidence type="ECO:0000256" key="2">
    <source>
        <dbReference type="ARBA" id="ARBA00023315"/>
    </source>
</evidence>
<dbReference type="InterPro" id="IPR051556">
    <property type="entry name" value="N-term/lysine_N-AcTrnsfr"/>
</dbReference>
<keyword evidence="4" id="KW-0689">Ribosomal protein</keyword>
<dbReference type="EC" id="2.3.1.266" evidence="4"/>
<keyword evidence="5" id="KW-1185">Reference proteome</keyword>
<name>A0ABD6A995_9EURY</name>
<dbReference type="Gene3D" id="3.40.630.30">
    <property type="match status" value="1"/>
</dbReference>
<dbReference type="InterPro" id="IPR000182">
    <property type="entry name" value="GNAT_dom"/>
</dbReference>
<dbReference type="EMBL" id="JBHTBF010000002">
    <property type="protein sequence ID" value="MFC7316990.1"/>
    <property type="molecule type" value="Genomic_DNA"/>
</dbReference>
<dbReference type="GO" id="GO:0008999">
    <property type="term" value="F:protein-N-terminal-alanine acetyltransferase activity"/>
    <property type="evidence" value="ECO:0007669"/>
    <property type="project" value="UniProtKB-EC"/>
</dbReference>
<gene>
    <name evidence="4" type="primary">rimI</name>
    <name evidence="4" type="ORF">ACFQPE_09305</name>
</gene>
<dbReference type="Proteomes" id="UP001596547">
    <property type="component" value="Unassembled WGS sequence"/>
</dbReference>
<dbReference type="InterPro" id="IPR016181">
    <property type="entry name" value="Acyl_CoA_acyltransferase"/>
</dbReference>
<accession>A0ABD6A995</accession>
<comment type="caution">
    <text evidence="4">The sequence shown here is derived from an EMBL/GenBank/DDBJ whole genome shotgun (WGS) entry which is preliminary data.</text>
</comment>
<keyword evidence="2 4" id="KW-0012">Acyltransferase</keyword>
<dbReference type="PROSITE" id="PS51186">
    <property type="entry name" value="GNAT"/>
    <property type="match status" value="1"/>
</dbReference>
<dbReference type="NCBIfam" id="TIGR01575">
    <property type="entry name" value="rimI"/>
    <property type="match status" value="1"/>
</dbReference>
<dbReference type="PANTHER" id="PTHR42919:SF8">
    <property type="entry name" value="N-ALPHA-ACETYLTRANSFERASE 50"/>
    <property type="match status" value="1"/>
</dbReference>
<dbReference type="AlphaFoldDB" id="A0ABD6A995"/>
<dbReference type="GeneID" id="79316357"/>
<feature type="domain" description="N-acetyltransferase" evidence="3">
    <location>
        <begin position="12"/>
        <end position="156"/>
    </location>
</feature>
<reference evidence="4 5" key="1">
    <citation type="journal article" date="2019" name="Int. J. Syst. Evol. Microbiol.">
        <title>The Global Catalogue of Microorganisms (GCM) 10K type strain sequencing project: providing services to taxonomists for standard genome sequencing and annotation.</title>
        <authorList>
            <consortium name="The Broad Institute Genomics Platform"/>
            <consortium name="The Broad Institute Genome Sequencing Center for Infectious Disease"/>
            <person name="Wu L."/>
            <person name="Ma J."/>
        </authorList>
    </citation>
    <scope>NUCLEOTIDE SEQUENCE [LARGE SCALE GENOMIC DNA]</scope>
    <source>
        <strain evidence="4 5">PSR21</strain>
    </source>
</reference>
<evidence type="ECO:0000259" key="3">
    <source>
        <dbReference type="PROSITE" id="PS51186"/>
    </source>
</evidence>
<dbReference type="RefSeq" id="WP_276303751.1">
    <property type="nucleotide sequence ID" value="NZ_CP119992.1"/>
</dbReference>
<organism evidence="4 5">
    <name type="scientific">Halomarina halobia</name>
    <dbReference type="NCBI Taxonomy" id="3033386"/>
    <lineage>
        <taxon>Archaea</taxon>
        <taxon>Methanobacteriati</taxon>
        <taxon>Methanobacteriota</taxon>
        <taxon>Stenosarchaea group</taxon>
        <taxon>Halobacteria</taxon>
        <taxon>Halobacteriales</taxon>
        <taxon>Natronomonadaceae</taxon>
        <taxon>Halomarina</taxon>
    </lineage>
</organism>
<evidence type="ECO:0000313" key="5">
    <source>
        <dbReference type="Proteomes" id="UP001596547"/>
    </source>
</evidence>
<dbReference type="InterPro" id="IPR006464">
    <property type="entry name" value="AcTrfase_RimI/Ard1"/>
</dbReference>
<evidence type="ECO:0000313" key="4">
    <source>
        <dbReference type="EMBL" id="MFC7316990.1"/>
    </source>
</evidence>
<dbReference type="CDD" id="cd04301">
    <property type="entry name" value="NAT_SF"/>
    <property type="match status" value="1"/>
</dbReference>
<dbReference type="SUPFAM" id="SSF55729">
    <property type="entry name" value="Acyl-CoA N-acyltransferases (Nat)"/>
    <property type="match status" value="1"/>
</dbReference>
<dbReference type="PANTHER" id="PTHR42919">
    <property type="entry name" value="N-ALPHA-ACETYLTRANSFERASE"/>
    <property type="match status" value="1"/>
</dbReference>
<protein>
    <submittedName>
        <fullName evidence="4">Ribosomal protein S18-alanine N-acetyltransferase</fullName>
        <ecNumber evidence="4">2.3.1.266</ecNumber>
    </submittedName>
</protein>
<evidence type="ECO:0000256" key="1">
    <source>
        <dbReference type="ARBA" id="ARBA00022679"/>
    </source>
</evidence>
<proteinExistence type="predicted"/>
<sequence>MTEATPGGGASPTIRPAARADLLEIYRIERAVFPQPWPYEAFERFLGDPGFLVAEADRRVAGYVVADVTRNFGRDIGHVKDFAVHPDYQGRGVGTALLRRALAVVESRGAGYVKLEVREGNEAAIRLYRRHGFEYRRTIPRYYGNGESAYVMVREL</sequence>
<keyword evidence="1 4" id="KW-0808">Transferase</keyword>
<keyword evidence="4" id="KW-0687">Ribonucleoprotein</keyword>
<dbReference type="GO" id="GO:0005840">
    <property type="term" value="C:ribosome"/>
    <property type="evidence" value="ECO:0007669"/>
    <property type="project" value="UniProtKB-KW"/>
</dbReference>